<evidence type="ECO:0000313" key="8">
    <source>
        <dbReference type="EMBL" id="KAF9694099.1"/>
    </source>
</evidence>
<accession>A0A8H7IXH8</accession>
<reference evidence="8" key="2">
    <citation type="submission" date="2020-09" db="EMBL/GenBank/DDBJ databases">
        <title>Reference genome assembly for Australian Ascochyta lentis isolate Al4.</title>
        <authorList>
            <person name="Lee R.C."/>
            <person name="Farfan-Caceres L.M."/>
            <person name="Debler J.W."/>
            <person name="Williams A.H."/>
            <person name="Henares B.M."/>
        </authorList>
    </citation>
    <scope>NUCLEOTIDE SEQUENCE</scope>
    <source>
        <strain evidence="8">Al4</strain>
    </source>
</reference>
<name>A0A8H7IXH8_9PLEO</name>
<keyword evidence="9" id="KW-1185">Reference proteome</keyword>
<evidence type="ECO:0000256" key="6">
    <source>
        <dbReference type="SAM" id="Phobius"/>
    </source>
</evidence>
<evidence type="ECO:0000256" key="2">
    <source>
        <dbReference type="ARBA" id="ARBA00022692"/>
    </source>
</evidence>
<dbReference type="Pfam" id="PF05241">
    <property type="entry name" value="EBP"/>
    <property type="match status" value="1"/>
</dbReference>
<feature type="domain" description="EXPERA" evidence="7">
    <location>
        <begin position="49"/>
        <end position="187"/>
    </location>
</feature>
<keyword evidence="4 5" id="KW-0472">Membrane</keyword>
<reference evidence="8" key="1">
    <citation type="submission" date="2018-12" db="EMBL/GenBank/DDBJ databases">
        <authorList>
            <person name="Syme R.A."/>
            <person name="Farfan-Caceres L."/>
            <person name="Lichtenzveig J."/>
        </authorList>
    </citation>
    <scope>NUCLEOTIDE SEQUENCE</scope>
    <source>
        <strain evidence="8">Al4</strain>
    </source>
</reference>
<dbReference type="PANTHER" id="PTHR31204">
    <property type="entry name" value="SIGMA INTRACELLULAR RECEPTOR 2"/>
    <property type="match status" value="1"/>
</dbReference>
<dbReference type="OrthoDB" id="433124at2759"/>
<feature type="transmembrane region" description="Helical" evidence="6">
    <location>
        <begin position="171"/>
        <end position="192"/>
    </location>
</feature>
<evidence type="ECO:0000256" key="3">
    <source>
        <dbReference type="ARBA" id="ARBA00022989"/>
    </source>
</evidence>
<keyword evidence="2 5" id="KW-0812">Transmembrane</keyword>
<dbReference type="GO" id="GO:0005783">
    <property type="term" value="C:endoplasmic reticulum"/>
    <property type="evidence" value="ECO:0007669"/>
    <property type="project" value="TreeGrafter"/>
</dbReference>
<dbReference type="InterPro" id="IPR033118">
    <property type="entry name" value="EXPERA"/>
</dbReference>
<feature type="transmembrane region" description="Helical" evidence="6">
    <location>
        <begin position="51"/>
        <end position="75"/>
    </location>
</feature>
<comment type="subcellular location">
    <subcellularLocation>
        <location evidence="1">Membrane</location>
        <topology evidence="1">Multi-pass membrane protein</topology>
    </subcellularLocation>
</comment>
<gene>
    <name evidence="8" type="ORF">EKO04_007914</name>
</gene>
<dbReference type="Proteomes" id="UP000651452">
    <property type="component" value="Unassembled WGS sequence"/>
</dbReference>
<sequence>MHVPTLPTNAPLHFEQVHLSALLNTINTTNRYLDSPHIKMADSIFSRKRDLIYLIFFLTHLPVMLAFDLTAYYPINIQPLWMNDLRNWFVATYGDRFFYNPPAWFSTLTFLELVYHLPLTLWAIPALLRNDPRIPLALLVFGMETSITTLVCLAEMWSWEELRPEQRGLSGLGGMYGGYLALGIFMTLDCYARLDQWIAKQKGLEPVTKKKL</sequence>
<proteinExistence type="predicted"/>
<feature type="transmembrane region" description="Helical" evidence="6">
    <location>
        <begin position="136"/>
        <end position="159"/>
    </location>
</feature>
<evidence type="ECO:0000313" key="9">
    <source>
        <dbReference type="Proteomes" id="UP000651452"/>
    </source>
</evidence>
<keyword evidence="3 5" id="KW-1133">Transmembrane helix</keyword>
<comment type="caution">
    <text evidence="8">The sequence shown here is derived from an EMBL/GenBank/DDBJ whole genome shotgun (WGS) entry which is preliminary data.</text>
</comment>
<evidence type="ECO:0000259" key="7">
    <source>
        <dbReference type="PROSITE" id="PS51751"/>
    </source>
</evidence>
<evidence type="ECO:0000256" key="5">
    <source>
        <dbReference type="PROSITE-ProRule" id="PRU01087"/>
    </source>
</evidence>
<dbReference type="InterPro" id="IPR051987">
    <property type="entry name" value="Sigma-2_receptor-like"/>
</dbReference>
<organism evidence="8 9">
    <name type="scientific">Ascochyta lentis</name>
    <dbReference type="NCBI Taxonomy" id="205686"/>
    <lineage>
        <taxon>Eukaryota</taxon>
        <taxon>Fungi</taxon>
        <taxon>Dikarya</taxon>
        <taxon>Ascomycota</taxon>
        <taxon>Pezizomycotina</taxon>
        <taxon>Dothideomycetes</taxon>
        <taxon>Pleosporomycetidae</taxon>
        <taxon>Pleosporales</taxon>
        <taxon>Pleosporineae</taxon>
        <taxon>Didymellaceae</taxon>
        <taxon>Ascochyta</taxon>
    </lineage>
</organism>
<protein>
    <recommendedName>
        <fullName evidence="7">EXPERA domain-containing protein</fullName>
    </recommendedName>
</protein>
<dbReference type="PANTHER" id="PTHR31204:SF1">
    <property type="entry name" value="SIGMA INTRACELLULAR RECEPTOR 2"/>
    <property type="match status" value="1"/>
</dbReference>
<dbReference type="EMBL" id="RZGK01000014">
    <property type="protein sequence ID" value="KAF9694099.1"/>
    <property type="molecule type" value="Genomic_DNA"/>
</dbReference>
<dbReference type="GO" id="GO:0016020">
    <property type="term" value="C:membrane"/>
    <property type="evidence" value="ECO:0007669"/>
    <property type="project" value="UniProtKB-SubCell"/>
</dbReference>
<dbReference type="AlphaFoldDB" id="A0A8H7IXH8"/>
<evidence type="ECO:0000256" key="4">
    <source>
        <dbReference type="ARBA" id="ARBA00023136"/>
    </source>
</evidence>
<feature type="transmembrane region" description="Helical" evidence="6">
    <location>
        <begin position="103"/>
        <end position="124"/>
    </location>
</feature>
<dbReference type="PROSITE" id="PS51751">
    <property type="entry name" value="EXPERA"/>
    <property type="match status" value="1"/>
</dbReference>
<evidence type="ECO:0000256" key="1">
    <source>
        <dbReference type="ARBA" id="ARBA00004141"/>
    </source>
</evidence>